<dbReference type="Pfam" id="PF01546">
    <property type="entry name" value="Peptidase_M20"/>
    <property type="match status" value="1"/>
</dbReference>
<dbReference type="EMBL" id="DXES01000004">
    <property type="protein sequence ID" value="HIX64641.1"/>
    <property type="molecule type" value="Genomic_DNA"/>
</dbReference>
<dbReference type="PANTHER" id="PTHR43808">
    <property type="entry name" value="ACETYLORNITHINE DEACETYLASE"/>
    <property type="match status" value="1"/>
</dbReference>
<dbReference type="Proteomes" id="UP000886800">
    <property type="component" value="Unassembled WGS sequence"/>
</dbReference>
<keyword evidence="2" id="KW-0378">Hydrolase</keyword>
<dbReference type="GO" id="GO:0046872">
    <property type="term" value="F:metal ion binding"/>
    <property type="evidence" value="ECO:0007669"/>
    <property type="project" value="UniProtKB-KW"/>
</dbReference>
<dbReference type="SUPFAM" id="SSF55031">
    <property type="entry name" value="Bacterial exopeptidase dimerisation domain"/>
    <property type="match status" value="1"/>
</dbReference>
<dbReference type="InterPro" id="IPR011650">
    <property type="entry name" value="Peptidase_M20_dimer"/>
</dbReference>
<accession>A0A9D1WPE6</accession>
<name>A0A9D1WPE6_9FIRM</name>
<feature type="domain" description="Peptidase M20 dimerisation" evidence="3">
    <location>
        <begin position="177"/>
        <end position="280"/>
    </location>
</feature>
<evidence type="ECO:0000313" key="5">
    <source>
        <dbReference type="Proteomes" id="UP000886800"/>
    </source>
</evidence>
<dbReference type="InterPro" id="IPR002933">
    <property type="entry name" value="Peptidase_M20"/>
</dbReference>
<sequence length="399" mass="43456">MRDFAAIAQPYQEEIARCASELIQLPSHSTHEQDMAKYVEQKMRDLGYDKVEVDRYGNVFGTVKGTGGGSSVLLNCHMDVVDEGDPAKWKYPPFGGVMAEGRIWGRGASDTKGTMAIQIYAPIILKRAGLTPKGDMVCACVVCEENAGFGSMMHTRDGAYITDYALFGEASENNLAIGSRGRFCAVITIHGKACHASIPHEGKNPFDFLAELLPRLKQVELGSDELFGSSTMSVTKIVSSEPGTNVIPNDVVVYVDFRSCSTDTEEVALGKIQAAIDSVPLEGYTVDLRALYFPLTTYTGFEGEGYQGEAPFAVSPDEPYVAECRQVLEELTGHEIKTYPWAFATDAGHYASKGVKCLGYSPAEIRFCHTTLDQVELKAMEESVAGHLALLDLLANKEK</sequence>
<evidence type="ECO:0000256" key="2">
    <source>
        <dbReference type="ARBA" id="ARBA00022801"/>
    </source>
</evidence>
<organism evidence="4 5">
    <name type="scientific">Candidatus Anaerotruncus excrementipullorum</name>
    <dbReference type="NCBI Taxonomy" id="2838465"/>
    <lineage>
        <taxon>Bacteria</taxon>
        <taxon>Bacillati</taxon>
        <taxon>Bacillota</taxon>
        <taxon>Clostridia</taxon>
        <taxon>Eubacteriales</taxon>
        <taxon>Oscillospiraceae</taxon>
        <taxon>Anaerotruncus</taxon>
    </lineage>
</organism>
<comment type="caution">
    <text evidence="4">The sequence shown here is derived from an EMBL/GenBank/DDBJ whole genome shotgun (WGS) entry which is preliminary data.</text>
</comment>
<dbReference type="SUPFAM" id="SSF53187">
    <property type="entry name" value="Zn-dependent exopeptidases"/>
    <property type="match status" value="1"/>
</dbReference>
<protein>
    <submittedName>
        <fullName evidence="4">M20/M25/M40 family metallo-hydrolase</fullName>
    </submittedName>
</protein>
<dbReference type="GO" id="GO:0016787">
    <property type="term" value="F:hydrolase activity"/>
    <property type="evidence" value="ECO:0007669"/>
    <property type="project" value="UniProtKB-KW"/>
</dbReference>
<evidence type="ECO:0000259" key="3">
    <source>
        <dbReference type="Pfam" id="PF07687"/>
    </source>
</evidence>
<evidence type="ECO:0000256" key="1">
    <source>
        <dbReference type="ARBA" id="ARBA00022723"/>
    </source>
</evidence>
<proteinExistence type="predicted"/>
<reference evidence="4" key="2">
    <citation type="submission" date="2021-04" db="EMBL/GenBank/DDBJ databases">
        <authorList>
            <person name="Gilroy R."/>
        </authorList>
    </citation>
    <scope>NUCLEOTIDE SEQUENCE</scope>
    <source>
        <strain evidence="4">CHK188-5543</strain>
    </source>
</reference>
<dbReference type="InterPro" id="IPR036264">
    <property type="entry name" value="Bact_exopeptidase_dim_dom"/>
</dbReference>
<gene>
    <name evidence="4" type="ORF">H9736_00170</name>
</gene>
<dbReference type="Gene3D" id="3.40.630.10">
    <property type="entry name" value="Zn peptidases"/>
    <property type="match status" value="1"/>
</dbReference>
<keyword evidence="1" id="KW-0479">Metal-binding</keyword>
<dbReference type="Gene3D" id="3.30.70.360">
    <property type="match status" value="1"/>
</dbReference>
<dbReference type="Pfam" id="PF07687">
    <property type="entry name" value="M20_dimer"/>
    <property type="match status" value="1"/>
</dbReference>
<reference evidence="4" key="1">
    <citation type="journal article" date="2021" name="PeerJ">
        <title>Extensive microbial diversity within the chicken gut microbiome revealed by metagenomics and culture.</title>
        <authorList>
            <person name="Gilroy R."/>
            <person name="Ravi A."/>
            <person name="Getino M."/>
            <person name="Pursley I."/>
            <person name="Horton D.L."/>
            <person name="Alikhan N.F."/>
            <person name="Baker D."/>
            <person name="Gharbi K."/>
            <person name="Hall N."/>
            <person name="Watson M."/>
            <person name="Adriaenssens E.M."/>
            <person name="Foster-Nyarko E."/>
            <person name="Jarju S."/>
            <person name="Secka A."/>
            <person name="Antonio M."/>
            <person name="Oren A."/>
            <person name="Chaudhuri R.R."/>
            <person name="La Ragione R."/>
            <person name="Hildebrand F."/>
            <person name="Pallen M.J."/>
        </authorList>
    </citation>
    <scope>NUCLEOTIDE SEQUENCE</scope>
    <source>
        <strain evidence="4">CHK188-5543</strain>
    </source>
</reference>
<evidence type="ECO:0000313" key="4">
    <source>
        <dbReference type="EMBL" id="HIX64641.1"/>
    </source>
</evidence>
<dbReference type="AlphaFoldDB" id="A0A9D1WPE6"/>
<dbReference type="InterPro" id="IPR050072">
    <property type="entry name" value="Peptidase_M20A"/>
</dbReference>